<accession>A0A8J3RX18</accession>
<name>A0A8J3RX18_PLARO</name>
<keyword evidence="3" id="KW-1185">Reference proteome</keyword>
<dbReference type="InterPro" id="IPR037914">
    <property type="entry name" value="SpoVT-AbrB_sf"/>
</dbReference>
<feature type="domain" description="SpoVT-AbrB" evidence="1">
    <location>
        <begin position="1"/>
        <end position="46"/>
    </location>
</feature>
<dbReference type="AlphaFoldDB" id="A0A8J3RX18"/>
<gene>
    <name evidence="2" type="ORF">Pro02_01640</name>
</gene>
<dbReference type="SMART" id="SM00966">
    <property type="entry name" value="SpoVT_AbrB"/>
    <property type="match status" value="1"/>
</dbReference>
<proteinExistence type="predicted"/>
<organism evidence="2 3">
    <name type="scientific">Planobispora rosea</name>
    <dbReference type="NCBI Taxonomy" id="35762"/>
    <lineage>
        <taxon>Bacteria</taxon>
        <taxon>Bacillati</taxon>
        <taxon>Actinomycetota</taxon>
        <taxon>Actinomycetes</taxon>
        <taxon>Streptosporangiales</taxon>
        <taxon>Streptosporangiaceae</taxon>
        <taxon>Planobispora</taxon>
    </lineage>
</organism>
<dbReference type="InterPro" id="IPR007159">
    <property type="entry name" value="SpoVT-AbrB_dom"/>
</dbReference>
<dbReference type="NCBIfam" id="TIGR01439">
    <property type="entry name" value="lp_hng_hel_AbrB"/>
    <property type="match status" value="1"/>
</dbReference>
<dbReference type="Proteomes" id="UP000655044">
    <property type="component" value="Unassembled WGS sequence"/>
</dbReference>
<comment type="caution">
    <text evidence="2">The sequence shown here is derived from an EMBL/GenBank/DDBJ whole genome shotgun (WGS) entry which is preliminary data.</text>
</comment>
<dbReference type="SUPFAM" id="SSF89447">
    <property type="entry name" value="AbrB/MazE/MraZ-like"/>
    <property type="match status" value="1"/>
</dbReference>
<dbReference type="OrthoDB" id="9812495at2"/>
<dbReference type="EMBL" id="BOOI01000001">
    <property type="protein sequence ID" value="GIH81756.1"/>
    <property type="molecule type" value="Genomic_DNA"/>
</dbReference>
<dbReference type="RefSeq" id="WP_068928186.1">
    <property type="nucleotide sequence ID" value="NZ_BMQP01000016.1"/>
</dbReference>
<dbReference type="Pfam" id="PF04014">
    <property type="entry name" value="MazE_antitoxin"/>
    <property type="match status" value="1"/>
</dbReference>
<evidence type="ECO:0000313" key="2">
    <source>
        <dbReference type="EMBL" id="GIH81756.1"/>
    </source>
</evidence>
<sequence>MRVNRRGQITIPVDLRKKYGITEGDEVDVIEVGGTLTIVHRESGETRGQRLVRRMRGAASTTMSTDELMRLLRGDDWGSGIVT</sequence>
<protein>
    <recommendedName>
        <fullName evidence="1">SpoVT-AbrB domain-containing protein</fullName>
    </recommendedName>
</protein>
<dbReference type="Gene3D" id="2.10.260.10">
    <property type="match status" value="1"/>
</dbReference>
<reference evidence="2" key="1">
    <citation type="submission" date="2021-01" db="EMBL/GenBank/DDBJ databases">
        <title>Whole genome shotgun sequence of Planobispora rosea NBRC 15558.</title>
        <authorList>
            <person name="Komaki H."/>
            <person name="Tamura T."/>
        </authorList>
    </citation>
    <scope>NUCLEOTIDE SEQUENCE</scope>
    <source>
        <strain evidence="2">NBRC 15558</strain>
    </source>
</reference>
<dbReference type="GO" id="GO:0003677">
    <property type="term" value="F:DNA binding"/>
    <property type="evidence" value="ECO:0007669"/>
    <property type="project" value="InterPro"/>
</dbReference>
<evidence type="ECO:0000259" key="1">
    <source>
        <dbReference type="SMART" id="SM00966"/>
    </source>
</evidence>
<evidence type="ECO:0000313" key="3">
    <source>
        <dbReference type="Proteomes" id="UP000655044"/>
    </source>
</evidence>